<accession>A0AAV3RPH5</accession>
<name>A0AAV3RPH5_LITER</name>
<feature type="compositionally biased region" description="Basic and acidic residues" evidence="1">
    <location>
        <begin position="169"/>
        <end position="189"/>
    </location>
</feature>
<sequence length="361" mass="40207">MASAVNPPSVAGTNAASFGPAETTSDPPSRSSPTPTAPAQESNPSPASAPRAPPDSPAPRPREASSRSASSTEYPPDLLSLPYSLTSGLSITEGSSLWKKAEAFQASKPLILERVKKDFDEAEDPLDVQATITRHLIRSLNANYSLATRSKALESTFQVKLQEVSQRNEGLKSENEGLRSENEGLKNENEQLKARLLSMQREKREAQEQCIQMGEQYDLLNSRFARLEGEAEYAKEQHKRAQRISEISKKRADEALQKLKEVEEAVPLQIEEACCHRMKEAIRQYHLSEDFRNEVGKDAAYCLCRFARTYKDSNPLIVDNYKDFIKGYNADWFISCNLEAPLTPDEEDDEEAALPEDDPAV</sequence>
<evidence type="ECO:0000313" key="3">
    <source>
        <dbReference type="Proteomes" id="UP001454036"/>
    </source>
</evidence>
<proteinExistence type="predicted"/>
<dbReference type="AlphaFoldDB" id="A0AAV3RPH5"/>
<protein>
    <submittedName>
        <fullName evidence="2">Uncharacterized protein</fullName>
    </submittedName>
</protein>
<evidence type="ECO:0000256" key="1">
    <source>
        <dbReference type="SAM" id="MobiDB-lite"/>
    </source>
</evidence>
<comment type="caution">
    <text evidence="2">The sequence shown here is derived from an EMBL/GenBank/DDBJ whole genome shotgun (WGS) entry which is preliminary data.</text>
</comment>
<dbReference type="EMBL" id="BAABME010010601">
    <property type="protein sequence ID" value="GAA0180235.1"/>
    <property type="molecule type" value="Genomic_DNA"/>
</dbReference>
<feature type="compositionally biased region" description="Low complexity" evidence="1">
    <location>
        <begin position="66"/>
        <end position="77"/>
    </location>
</feature>
<evidence type="ECO:0000313" key="2">
    <source>
        <dbReference type="EMBL" id="GAA0180235.1"/>
    </source>
</evidence>
<feature type="compositionally biased region" description="Acidic residues" evidence="1">
    <location>
        <begin position="344"/>
        <end position="361"/>
    </location>
</feature>
<feature type="region of interest" description="Disordered" evidence="1">
    <location>
        <begin position="1"/>
        <end position="77"/>
    </location>
</feature>
<keyword evidence="3" id="KW-1185">Reference proteome</keyword>
<feature type="region of interest" description="Disordered" evidence="1">
    <location>
        <begin position="342"/>
        <end position="361"/>
    </location>
</feature>
<reference evidence="2 3" key="1">
    <citation type="submission" date="2024-01" db="EMBL/GenBank/DDBJ databases">
        <title>The complete chloroplast genome sequence of Lithospermum erythrorhizon: insights into the phylogenetic relationship among Boraginaceae species and the maternal lineages of purple gromwells.</title>
        <authorList>
            <person name="Okada T."/>
            <person name="Watanabe K."/>
        </authorList>
    </citation>
    <scope>NUCLEOTIDE SEQUENCE [LARGE SCALE GENOMIC DNA]</scope>
</reference>
<organism evidence="2 3">
    <name type="scientific">Lithospermum erythrorhizon</name>
    <name type="common">Purple gromwell</name>
    <name type="synonym">Lithospermum officinale var. erythrorhizon</name>
    <dbReference type="NCBI Taxonomy" id="34254"/>
    <lineage>
        <taxon>Eukaryota</taxon>
        <taxon>Viridiplantae</taxon>
        <taxon>Streptophyta</taxon>
        <taxon>Embryophyta</taxon>
        <taxon>Tracheophyta</taxon>
        <taxon>Spermatophyta</taxon>
        <taxon>Magnoliopsida</taxon>
        <taxon>eudicotyledons</taxon>
        <taxon>Gunneridae</taxon>
        <taxon>Pentapetalae</taxon>
        <taxon>asterids</taxon>
        <taxon>lamiids</taxon>
        <taxon>Boraginales</taxon>
        <taxon>Boraginaceae</taxon>
        <taxon>Boraginoideae</taxon>
        <taxon>Lithospermeae</taxon>
        <taxon>Lithospermum</taxon>
    </lineage>
</organism>
<gene>
    <name evidence="2" type="ORF">LIER_30083</name>
</gene>
<dbReference type="Proteomes" id="UP001454036">
    <property type="component" value="Unassembled WGS sequence"/>
</dbReference>
<feature type="region of interest" description="Disordered" evidence="1">
    <location>
        <begin position="165"/>
        <end position="189"/>
    </location>
</feature>
<feature type="compositionally biased region" description="Low complexity" evidence="1">
    <location>
        <begin position="23"/>
        <end position="34"/>
    </location>
</feature>